<gene>
    <name evidence="1" type="ORF">FVO59_11320</name>
</gene>
<accession>A0A7D7WBU6</accession>
<sequence length="99" mass="10456">MDAFRGQVEGWLDDALTGLDIVSESSGQDATSVIDTLRADAGRLAELTPPSSIESDWQDALGMYSERLNGLRSAASSGDDISVDASRGALRSLREIVGL</sequence>
<proteinExistence type="predicted"/>
<evidence type="ECO:0000313" key="1">
    <source>
        <dbReference type="EMBL" id="QMU97735.1"/>
    </source>
</evidence>
<dbReference type="Proteomes" id="UP000515708">
    <property type="component" value="Chromosome"/>
</dbReference>
<name>A0A7D7WBU6_9MICO</name>
<reference evidence="1 2" key="1">
    <citation type="journal article" date="2020" name="Front. Microbiol.">
        <title>Design of Bacterial Strain-Specific qPCR Assays Using NGS Data and Publicly Available Resources and Its Application to Track Biocontrol Strains.</title>
        <authorList>
            <person name="Hernandez I."/>
            <person name="Sant C."/>
            <person name="Martinez R."/>
            <person name="Fernandez C."/>
        </authorList>
    </citation>
    <scope>NUCLEOTIDE SEQUENCE [LARGE SCALE GENOMIC DNA]</scope>
    <source>
        <strain evidence="1 2">B24</strain>
    </source>
</reference>
<evidence type="ECO:0000313" key="2">
    <source>
        <dbReference type="Proteomes" id="UP000515708"/>
    </source>
</evidence>
<dbReference type="AlphaFoldDB" id="A0A7D7WBU6"/>
<organism evidence="1 2">
    <name type="scientific">Microbacterium esteraromaticum</name>
    <dbReference type="NCBI Taxonomy" id="57043"/>
    <lineage>
        <taxon>Bacteria</taxon>
        <taxon>Bacillati</taxon>
        <taxon>Actinomycetota</taxon>
        <taxon>Actinomycetes</taxon>
        <taxon>Micrococcales</taxon>
        <taxon>Microbacteriaceae</taxon>
        <taxon>Microbacterium</taxon>
    </lineage>
</organism>
<protein>
    <submittedName>
        <fullName evidence="1">Uncharacterized protein</fullName>
    </submittedName>
</protein>
<dbReference type="EMBL" id="CP043732">
    <property type="protein sequence ID" value="QMU97735.1"/>
    <property type="molecule type" value="Genomic_DNA"/>
</dbReference>